<keyword evidence="6" id="KW-1003">Cell membrane</keyword>
<gene>
    <name evidence="7" type="ORF">ACBP88_14335</name>
</gene>
<dbReference type="Pfam" id="PF02104">
    <property type="entry name" value="SURF1"/>
    <property type="match status" value="1"/>
</dbReference>
<evidence type="ECO:0000313" key="7">
    <source>
        <dbReference type="EMBL" id="MEZ2740604.1"/>
    </source>
</evidence>
<feature type="transmembrane region" description="Helical" evidence="6">
    <location>
        <begin position="228"/>
        <end position="249"/>
    </location>
</feature>
<evidence type="ECO:0000256" key="3">
    <source>
        <dbReference type="ARBA" id="ARBA00022692"/>
    </source>
</evidence>
<proteinExistence type="inferred from homology"/>
<evidence type="ECO:0000313" key="8">
    <source>
        <dbReference type="Proteomes" id="UP001567350"/>
    </source>
</evidence>
<dbReference type="InterPro" id="IPR002994">
    <property type="entry name" value="Surf1/Shy1"/>
</dbReference>
<dbReference type="EMBL" id="JBGJLR010000018">
    <property type="protein sequence ID" value="MEZ2740604.1"/>
    <property type="molecule type" value="Genomic_DNA"/>
</dbReference>
<protein>
    <recommendedName>
        <fullName evidence="6">SURF1-like protein</fullName>
    </recommendedName>
</protein>
<keyword evidence="5 6" id="KW-0472">Membrane</keyword>
<evidence type="ECO:0000256" key="4">
    <source>
        <dbReference type="ARBA" id="ARBA00022989"/>
    </source>
</evidence>
<dbReference type="PROSITE" id="PS50895">
    <property type="entry name" value="SURF1"/>
    <property type="match status" value="1"/>
</dbReference>
<accession>A0ABV4IFI1</accession>
<organism evidence="7 8">
    <name type="scientific">Comamonas jiangduensis</name>
    <dbReference type="NCBI Taxonomy" id="1194168"/>
    <lineage>
        <taxon>Bacteria</taxon>
        <taxon>Pseudomonadati</taxon>
        <taxon>Pseudomonadota</taxon>
        <taxon>Betaproteobacteria</taxon>
        <taxon>Burkholderiales</taxon>
        <taxon>Comamonadaceae</taxon>
        <taxon>Comamonas</taxon>
    </lineage>
</organism>
<reference evidence="7 8" key="1">
    <citation type="submission" date="2024-08" db="EMBL/GenBank/DDBJ databases">
        <authorList>
            <person name="Feng Z."/>
            <person name="Ronholm J."/>
        </authorList>
    </citation>
    <scope>NUCLEOTIDE SEQUENCE [LARGE SCALE GENOMIC DNA]</scope>
    <source>
        <strain evidence="7 8">4-AB0-8</strain>
    </source>
</reference>
<comment type="caution">
    <text evidence="7">The sequence shown here is derived from an EMBL/GenBank/DDBJ whole genome shotgun (WGS) entry which is preliminary data.</text>
</comment>
<evidence type="ECO:0000256" key="5">
    <source>
        <dbReference type="ARBA" id="ARBA00023136"/>
    </source>
</evidence>
<evidence type="ECO:0000256" key="6">
    <source>
        <dbReference type="RuleBase" id="RU363076"/>
    </source>
</evidence>
<feature type="transmembrane region" description="Helical" evidence="6">
    <location>
        <begin position="19"/>
        <end position="38"/>
    </location>
</feature>
<dbReference type="InterPro" id="IPR045214">
    <property type="entry name" value="Surf1/Surf4"/>
</dbReference>
<sequence>MTVQTPGGRQPSRSTFTKAILAVAGIALFFAFISLGTWQVQRRAWKLDLIERVNERVHSPPVAVPAQPVWPQVKPETHEYLAVQAQGQWMEGRSVLTQAVTELGAGFWLVTPLLQADGTQLLVNRGYIPAEQRKAWQQRIAVAPKSAAGDEVQVVGLLRFSEPQGGFMRDNAPEEDRWHSRDVSAIAKAKGLKQVAPFFVDQGIPGQTTEQTWPRAGLTVIQFTNTHAVYALTWYGLALMVLVAAWLVVCHERRKRMP</sequence>
<dbReference type="PANTHER" id="PTHR23427">
    <property type="entry name" value="SURFEIT LOCUS PROTEIN"/>
    <property type="match status" value="1"/>
</dbReference>
<evidence type="ECO:0000256" key="2">
    <source>
        <dbReference type="ARBA" id="ARBA00007165"/>
    </source>
</evidence>
<comment type="subcellular location">
    <subcellularLocation>
        <location evidence="6">Cell membrane</location>
        <topology evidence="6">Multi-pass membrane protein</topology>
    </subcellularLocation>
    <subcellularLocation>
        <location evidence="1">Membrane</location>
    </subcellularLocation>
</comment>
<name>A0ABV4IFI1_9BURK</name>
<evidence type="ECO:0000256" key="1">
    <source>
        <dbReference type="ARBA" id="ARBA00004370"/>
    </source>
</evidence>
<dbReference type="RefSeq" id="WP_370893486.1">
    <property type="nucleotide sequence ID" value="NZ_JBGJLR010000018.1"/>
</dbReference>
<dbReference type="Proteomes" id="UP001567350">
    <property type="component" value="Unassembled WGS sequence"/>
</dbReference>
<keyword evidence="4 6" id="KW-1133">Transmembrane helix</keyword>
<dbReference type="CDD" id="cd06662">
    <property type="entry name" value="SURF1"/>
    <property type="match status" value="1"/>
</dbReference>
<keyword evidence="3 6" id="KW-0812">Transmembrane</keyword>
<keyword evidence="8" id="KW-1185">Reference proteome</keyword>
<comment type="similarity">
    <text evidence="2 6">Belongs to the SURF1 family.</text>
</comment>
<dbReference type="PANTHER" id="PTHR23427:SF2">
    <property type="entry name" value="SURFEIT LOCUS PROTEIN 1"/>
    <property type="match status" value="1"/>
</dbReference>